<protein>
    <submittedName>
        <fullName evidence="2">Uncharacterized protein</fullName>
    </submittedName>
</protein>
<evidence type="ECO:0000313" key="2">
    <source>
        <dbReference type="EMBL" id="GGJ72822.1"/>
    </source>
</evidence>
<dbReference type="RefSeq" id="WP_188687330.1">
    <property type="nucleotide sequence ID" value="NZ_BMKX01000012.1"/>
</dbReference>
<reference evidence="3" key="1">
    <citation type="journal article" date="2019" name="Int. J. Syst. Evol. Microbiol.">
        <title>The Global Catalogue of Microorganisms (GCM) 10K type strain sequencing project: providing services to taxonomists for standard genome sequencing and annotation.</title>
        <authorList>
            <consortium name="The Broad Institute Genomics Platform"/>
            <consortium name="The Broad Institute Genome Sequencing Center for Infectious Disease"/>
            <person name="Wu L."/>
            <person name="Ma J."/>
        </authorList>
    </citation>
    <scope>NUCLEOTIDE SEQUENCE [LARGE SCALE GENOMIC DNA]</scope>
    <source>
        <strain evidence="3">CGMCC 1.3685</strain>
    </source>
</reference>
<organism evidence="2 3">
    <name type="scientific">Glutamicibacter ardleyensis</name>
    <dbReference type="NCBI Taxonomy" id="225894"/>
    <lineage>
        <taxon>Bacteria</taxon>
        <taxon>Bacillati</taxon>
        <taxon>Actinomycetota</taxon>
        <taxon>Actinomycetes</taxon>
        <taxon>Micrococcales</taxon>
        <taxon>Micrococcaceae</taxon>
        <taxon>Glutamicibacter</taxon>
    </lineage>
</organism>
<comment type="caution">
    <text evidence="2">The sequence shown here is derived from an EMBL/GenBank/DDBJ whole genome shotgun (WGS) entry which is preliminary data.</text>
</comment>
<sequence>MSSAKNKKIRGNAPAAHTNKSVPNQRSFDEVTKYEESRFQFSSEMIDLEVGKPHGCAWEWGPDKEIWKDLLDCLSDFSQKSWKEIEAERTGGQKRHKKHHSMDVSILHKSAQARIQKLHGDDAPDSIFRFRLSGTKRLWGFRIGAIFHIVWFDANHDVYPVDK</sequence>
<feature type="region of interest" description="Disordered" evidence="1">
    <location>
        <begin position="1"/>
        <end position="28"/>
    </location>
</feature>
<evidence type="ECO:0000313" key="3">
    <source>
        <dbReference type="Proteomes" id="UP000606115"/>
    </source>
</evidence>
<dbReference type="EMBL" id="BMKX01000012">
    <property type="protein sequence ID" value="GGJ72822.1"/>
    <property type="molecule type" value="Genomic_DNA"/>
</dbReference>
<accession>A0ABQ2DXF7</accession>
<dbReference type="Proteomes" id="UP000606115">
    <property type="component" value="Unassembled WGS sequence"/>
</dbReference>
<gene>
    <name evidence="2" type="ORF">GCM10007173_34790</name>
</gene>
<dbReference type="GeneID" id="303305815"/>
<keyword evidence="3" id="KW-1185">Reference proteome</keyword>
<feature type="compositionally biased region" description="Basic residues" evidence="1">
    <location>
        <begin position="1"/>
        <end position="10"/>
    </location>
</feature>
<name>A0ABQ2DXF7_9MICC</name>
<evidence type="ECO:0000256" key="1">
    <source>
        <dbReference type="SAM" id="MobiDB-lite"/>
    </source>
</evidence>
<proteinExistence type="predicted"/>